<dbReference type="CDD" id="cd03025">
    <property type="entry name" value="DsbA_FrnE_like"/>
    <property type="match status" value="1"/>
</dbReference>
<dbReference type="Pfam" id="PF13743">
    <property type="entry name" value="Thioredoxin_5"/>
    <property type="match status" value="1"/>
</dbReference>
<dbReference type="RefSeq" id="WP_182952757.1">
    <property type="nucleotide sequence ID" value="NZ_WNXC01000001.1"/>
</dbReference>
<dbReference type="EMBL" id="WNXC01000001">
    <property type="protein sequence ID" value="MBB2147482.1"/>
    <property type="molecule type" value="Genomic_DNA"/>
</dbReference>
<name>A0ABR6EQH3_9SPHI</name>
<dbReference type="Gene3D" id="3.40.30.10">
    <property type="entry name" value="Glutaredoxin"/>
    <property type="match status" value="1"/>
</dbReference>
<evidence type="ECO:0000313" key="1">
    <source>
        <dbReference type="EMBL" id="MBB2147482.1"/>
    </source>
</evidence>
<dbReference type="PANTHER" id="PTHR13887">
    <property type="entry name" value="GLUTATHIONE S-TRANSFERASE KAPPA"/>
    <property type="match status" value="1"/>
</dbReference>
<dbReference type="PANTHER" id="PTHR13887:SF47">
    <property type="entry name" value="CLPXP ADAPTER PROTEIN SPXH"/>
    <property type="match status" value="1"/>
</dbReference>
<dbReference type="Gene3D" id="1.10.472.60">
    <property type="entry name" value="putative protein disulfide isomerase domain"/>
    <property type="match status" value="1"/>
</dbReference>
<keyword evidence="2" id="KW-1185">Reference proteome</keyword>
<sequence length="307" mass="34999">METTENKNPLFCDIETGVCEALDVVNTGKETNLSFQTKPIKIIYFTDPICSSCWGIESQLRKLKLEYGDCFEMDYHMGGLLPAWDNYSSGSINKPSDVAQHWEEAGSYYEMPIDGDVWFEDPLKSSYPPSIAVKAAELQGKEKGVLYMRRIREMLFLEKKNITKWEYLQQAAFEVGLDTFQFITDYEGKANQLFQEDLNLGRQLGVRGFPTLLFKGADNSQGLVYGFKPYEDYVNMIKKIIPTAQRKEYDHSPLGVFSYFQTLMTKEFSLLTGHSFVAAEKILYGLLDAGKINSFKSKNGVLWVGKQ</sequence>
<accession>A0ABR6EQH3</accession>
<gene>
    <name evidence="1" type="ORF">GM920_01030</name>
</gene>
<proteinExistence type="predicted"/>
<protein>
    <submittedName>
        <fullName evidence="1">DsbA family protein</fullName>
    </submittedName>
</protein>
<dbReference type="Proteomes" id="UP000636110">
    <property type="component" value="Unassembled WGS sequence"/>
</dbReference>
<dbReference type="InterPro" id="IPR036249">
    <property type="entry name" value="Thioredoxin-like_sf"/>
</dbReference>
<comment type="caution">
    <text evidence="1">The sequence shown here is derived from an EMBL/GenBank/DDBJ whole genome shotgun (WGS) entry which is preliminary data.</text>
</comment>
<reference evidence="1 2" key="1">
    <citation type="submission" date="2019-11" db="EMBL/GenBank/DDBJ databases">
        <title>Description of Pedobacter sp. LMG 31462T.</title>
        <authorList>
            <person name="Carlier A."/>
            <person name="Qi S."/>
            <person name="Vandamme P."/>
        </authorList>
    </citation>
    <scope>NUCLEOTIDE SEQUENCE [LARGE SCALE GENOMIC DNA]</scope>
    <source>
        <strain evidence="1 2">LMG 31462</strain>
    </source>
</reference>
<dbReference type="SUPFAM" id="SSF52833">
    <property type="entry name" value="Thioredoxin-like"/>
    <property type="match status" value="1"/>
</dbReference>
<evidence type="ECO:0000313" key="2">
    <source>
        <dbReference type="Proteomes" id="UP000636110"/>
    </source>
</evidence>
<organism evidence="1 2">
    <name type="scientific">Pedobacter gandavensis</name>
    <dbReference type="NCBI Taxonomy" id="2679963"/>
    <lineage>
        <taxon>Bacteria</taxon>
        <taxon>Pseudomonadati</taxon>
        <taxon>Bacteroidota</taxon>
        <taxon>Sphingobacteriia</taxon>
        <taxon>Sphingobacteriales</taxon>
        <taxon>Sphingobacteriaceae</taxon>
        <taxon>Pedobacter</taxon>
    </lineage>
</organism>